<dbReference type="GO" id="GO:0008713">
    <property type="term" value="F:ADP-heptose-lipopolysaccharide heptosyltransferase activity"/>
    <property type="evidence" value="ECO:0007669"/>
    <property type="project" value="TreeGrafter"/>
</dbReference>
<dbReference type="SUPFAM" id="SSF53756">
    <property type="entry name" value="UDP-Glycosyltransferase/glycogen phosphorylase"/>
    <property type="match status" value="1"/>
</dbReference>
<dbReference type="GO" id="GO:0009244">
    <property type="term" value="P:lipopolysaccharide core region biosynthetic process"/>
    <property type="evidence" value="ECO:0007669"/>
    <property type="project" value="TreeGrafter"/>
</dbReference>
<organism evidence="3">
    <name type="scientific">Geobacter sp. (strain M21)</name>
    <dbReference type="NCBI Taxonomy" id="443144"/>
    <lineage>
        <taxon>Bacteria</taxon>
        <taxon>Pseudomonadati</taxon>
        <taxon>Thermodesulfobacteriota</taxon>
        <taxon>Desulfuromonadia</taxon>
        <taxon>Geobacterales</taxon>
        <taxon>Geobacteraceae</taxon>
        <taxon>Geobacter</taxon>
    </lineage>
</organism>
<dbReference type="PANTHER" id="PTHR30160">
    <property type="entry name" value="TETRAACYLDISACCHARIDE 4'-KINASE-RELATED"/>
    <property type="match status" value="1"/>
</dbReference>
<dbReference type="AlphaFoldDB" id="C6E5V0"/>
<evidence type="ECO:0000256" key="2">
    <source>
        <dbReference type="ARBA" id="ARBA00022679"/>
    </source>
</evidence>
<dbReference type="OrthoDB" id="9797795at2"/>
<protein>
    <submittedName>
        <fullName evidence="3">Glycosyl transferase family 9</fullName>
    </submittedName>
</protein>
<dbReference type="PANTHER" id="PTHR30160:SF1">
    <property type="entry name" value="LIPOPOLYSACCHARIDE 1,2-N-ACETYLGLUCOSAMINETRANSFERASE-RELATED"/>
    <property type="match status" value="1"/>
</dbReference>
<evidence type="ECO:0000313" key="3">
    <source>
        <dbReference type="EMBL" id="ACT17709.1"/>
    </source>
</evidence>
<dbReference type="EMBL" id="CP001661">
    <property type="protein sequence ID" value="ACT17709.1"/>
    <property type="molecule type" value="Genomic_DNA"/>
</dbReference>
<dbReference type="CDD" id="cd03789">
    <property type="entry name" value="GT9_LPS_heptosyltransferase"/>
    <property type="match status" value="1"/>
</dbReference>
<reference evidence="3" key="1">
    <citation type="submission" date="2009-07" db="EMBL/GenBank/DDBJ databases">
        <title>Complete sequence of Geobacter sp. M21.</title>
        <authorList>
            <consortium name="US DOE Joint Genome Institute"/>
            <person name="Lucas S."/>
            <person name="Copeland A."/>
            <person name="Lapidus A."/>
            <person name="Glavina del Rio T."/>
            <person name="Dalin E."/>
            <person name="Tice H."/>
            <person name="Bruce D."/>
            <person name="Goodwin L."/>
            <person name="Pitluck S."/>
            <person name="Saunders E."/>
            <person name="Brettin T."/>
            <person name="Detter J.C."/>
            <person name="Han C."/>
            <person name="Larimer F."/>
            <person name="Land M."/>
            <person name="Hauser L."/>
            <person name="Kyrpides N."/>
            <person name="Ovchinnikova G."/>
            <person name="Lovley D."/>
        </authorList>
    </citation>
    <scope>NUCLEOTIDE SEQUENCE [LARGE SCALE GENOMIC DNA]</scope>
    <source>
        <strain evidence="3">M21</strain>
    </source>
</reference>
<dbReference type="InterPro" id="IPR051199">
    <property type="entry name" value="LPS_LOS_Heptosyltrfase"/>
</dbReference>
<dbReference type="Gene3D" id="3.40.50.2000">
    <property type="entry name" value="Glycogen Phosphorylase B"/>
    <property type="match status" value="2"/>
</dbReference>
<gene>
    <name evidence="3" type="ordered locus">GM21_1654</name>
</gene>
<proteinExistence type="predicted"/>
<dbReference type="KEGG" id="gem:GM21_1654"/>
<dbReference type="STRING" id="443144.GM21_1654"/>
<keyword evidence="1" id="KW-0328">Glycosyltransferase</keyword>
<accession>C6E5V0</accession>
<dbReference type="GO" id="GO:0005829">
    <property type="term" value="C:cytosol"/>
    <property type="evidence" value="ECO:0007669"/>
    <property type="project" value="TreeGrafter"/>
</dbReference>
<sequence length="383" mass="42873">MLARNFLLDGVVSVLPRPTRSRDVKPSVLLVRLNAIGDFILWLDAAAALRQRYPANQYRLILVANSLWADLALQQPFFDEVLSVDLKRLLDEFSYRFHLWRRVRDVRCETALNPAFSRHFPCDDAVIRICGARERIGFRGDLANQRSWEMAISNRWYSRFVTPCDRALTELERNAEFVLGLGAPAFGPALPELAVAAGLPAELVAQRYYVVVPGAGKALRQWPVEKYADLMRSIWENYRIKAVICGARGEEPLGCRLRSHLPDSVQVEDLTGRTTLAEFAALIKGSVMLVANESSAIHIAVAVGTGSICLTGGGHYGRFVPYRVEGAGRVLPVIVEHRMECYNCNWICIYPCHDAAAPCLERIGVDDVWQKVRALLDPVPKDT</sequence>
<name>C6E5V0_GEOSM</name>
<dbReference type="CAZy" id="GT9">
    <property type="family name" value="Glycosyltransferase Family 9"/>
</dbReference>
<evidence type="ECO:0000256" key="1">
    <source>
        <dbReference type="ARBA" id="ARBA00022676"/>
    </source>
</evidence>
<keyword evidence="2 3" id="KW-0808">Transferase</keyword>
<dbReference type="eggNOG" id="COG0859">
    <property type="taxonomic scope" value="Bacteria"/>
</dbReference>
<dbReference type="InterPro" id="IPR002201">
    <property type="entry name" value="Glyco_trans_9"/>
</dbReference>
<dbReference type="HOGENOM" id="CLU_038371_0_4_7"/>
<dbReference type="Pfam" id="PF01075">
    <property type="entry name" value="Glyco_transf_9"/>
    <property type="match status" value="1"/>
</dbReference>